<comment type="caution">
    <text evidence="2">The sequence shown here is derived from an EMBL/GenBank/DDBJ whole genome shotgun (WGS) entry which is preliminary data.</text>
</comment>
<evidence type="ECO:0008006" key="4">
    <source>
        <dbReference type="Google" id="ProtNLM"/>
    </source>
</evidence>
<protein>
    <recommendedName>
        <fullName evidence="4">DUF5709 domain-containing protein</fullName>
    </recommendedName>
</protein>
<sequence>MSTHDETGNHQPGAGEDPAEAVPEADSAEQSTDAAPAGEREDWQQRVADTPFTEGSEADVVEQSIDAGSDDEDEHR</sequence>
<dbReference type="Proteomes" id="UP000806528">
    <property type="component" value="Unassembled WGS sequence"/>
</dbReference>
<evidence type="ECO:0000256" key="1">
    <source>
        <dbReference type="SAM" id="MobiDB-lite"/>
    </source>
</evidence>
<organism evidence="2 3">
    <name type="scientific">Nocardiopsis coralli</name>
    <dbReference type="NCBI Taxonomy" id="2772213"/>
    <lineage>
        <taxon>Bacteria</taxon>
        <taxon>Bacillati</taxon>
        <taxon>Actinomycetota</taxon>
        <taxon>Actinomycetes</taxon>
        <taxon>Streptosporangiales</taxon>
        <taxon>Nocardiopsidaceae</taxon>
        <taxon>Nocardiopsis</taxon>
    </lineage>
</organism>
<name>A0ABR9P6N7_9ACTN</name>
<evidence type="ECO:0000313" key="3">
    <source>
        <dbReference type="Proteomes" id="UP000806528"/>
    </source>
</evidence>
<dbReference type="RefSeq" id="WP_193121977.1">
    <property type="nucleotide sequence ID" value="NZ_JADBGI010000008.1"/>
</dbReference>
<feature type="region of interest" description="Disordered" evidence="1">
    <location>
        <begin position="1"/>
        <end position="76"/>
    </location>
</feature>
<dbReference type="EMBL" id="JADBGI010000008">
    <property type="protein sequence ID" value="MBE2999360.1"/>
    <property type="molecule type" value="Genomic_DNA"/>
</dbReference>
<accession>A0ABR9P6N7</accession>
<evidence type="ECO:0000313" key="2">
    <source>
        <dbReference type="EMBL" id="MBE2999360.1"/>
    </source>
</evidence>
<keyword evidence="3" id="KW-1185">Reference proteome</keyword>
<reference evidence="2 3" key="1">
    <citation type="submission" date="2020-09" db="EMBL/GenBank/DDBJ databases">
        <title>Diversity and distribution of actinomycetes associated with coral in the coast of Hainan.</title>
        <authorList>
            <person name="Li F."/>
        </authorList>
    </citation>
    <scope>NUCLEOTIDE SEQUENCE [LARGE SCALE GENOMIC DNA]</scope>
    <source>
        <strain evidence="2 3">HNM0947</strain>
    </source>
</reference>
<proteinExistence type="predicted"/>
<gene>
    <name evidence="2" type="ORF">IDM40_11670</name>
</gene>